<dbReference type="Gene3D" id="2.40.170.20">
    <property type="entry name" value="TonB-dependent receptor, beta-barrel domain"/>
    <property type="match status" value="1"/>
</dbReference>
<evidence type="ECO:0000259" key="11">
    <source>
        <dbReference type="Pfam" id="PF07715"/>
    </source>
</evidence>
<keyword evidence="6 8" id="KW-0472">Membrane</keyword>
<keyword evidence="4" id="KW-0812">Transmembrane</keyword>
<dbReference type="GO" id="GO:0044718">
    <property type="term" value="P:siderophore transmembrane transport"/>
    <property type="evidence" value="ECO:0007669"/>
    <property type="project" value="TreeGrafter"/>
</dbReference>
<evidence type="ECO:0000256" key="1">
    <source>
        <dbReference type="ARBA" id="ARBA00004571"/>
    </source>
</evidence>
<comment type="similarity">
    <text evidence="8">Belongs to the TonB-dependent receptor family.</text>
</comment>
<dbReference type="PANTHER" id="PTHR30069:SF36">
    <property type="entry name" value="BLL6948 PROTEIN"/>
    <property type="match status" value="1"/>
</dbReference>
<comment type="subcellular location">
    <subcellularLocation>
        <location evidence="1">Cell outer membrane</location>
        <topology evidence="1">Multi-pass membrane protein</topology>
    </subcellularLocation>
</comment>
<proteinExistence type="inferred from homology"/>
<dbReference type="AlphaFoldDB" id="A0A845A1R7"/>
<gene>
    <name evidence="12" type="ORF">GRI62_09630</name>
</gene>
<dbReference type="PANTHER" id="PTHR30069">
    <property type="entry name" value="TONB-DEPENDENT OUTER MEMBRANE RECEPTOR"/>
    <property type="match status" value="1"/>
</dbReference>
<keyword evidence="13" id="KW-1185">Reference proteome</keyword>
<dbReference type="RefSeq" id="WP_131453155.1">
    <property type="nucleotide sequence ID" value="NZ_BMJK01000001.1"/>
</dbReference>
<dbReference type="Pfam" id="PF00593">
    <property type="entry name" value="TonB_dep_Rec_b-barrel"/>
    <property type="match status" value="1"/>
</dbReference>
<dbReference type="GO" id="GO:0009279">
    <property type="term" value="C:cell outer membrane"/>
    <property type="evidence" value="ECO:0007669"/>
    <property type="project" value="UniProtKB-SubCell"/>
</dbReference>
<dbReference type="Proteomes" id="UP000460626">
    <property type="component" value="Unassembled WGS sequence"/>
</dbReference>
<evidence type="ECO:0000256" key="6">
    <source>
        <dbReference type="ARBA" id="ARBA00023136"/>
    </source>
</evidence>
<evidence type="ECO:0000313" key="13">
    <source>
        <dbReference type="Proteomes" id="UP000460626"/>
    </source>
</evidence>
<accession>A0A845A1R7</accession>
<evidence type="ECO:0000313" key="12">
    <source>
        <dbReference type="EMBL" id="MXO93868.1"/>
    </source>
</evidence>
<keyword evidence="5 8" id="KW-0798">TonB box</keyword>
<name>A0A845A1R7_9SPHN</name>
<keyword evidence="12" id="KW-0675">Receptor</keyword>
<evidence type="ECO:0000256" key="2">
    <source>
        <dbReference type="ARBA" id="ARBA00022448"/>
    </source>
</evidence>
<evidence type="ECO:0000256" key="7">
    <source>
        <dbReference type="ARBA" id="ARBA00023237"/>
    </source>
</evidence>
<evidence type="ECO:0000256" key="9">
    <source>
        <dbReference type="SAM" id="SignalP"/>
    </source>
</evidence>
<dbReference type="InterPro" id="IPR000531">
    <property type="entry name" value="Beta-barrel_TonB"/>
</dbReference>
<dbReference type="InterPro" id="IPR012910">
    <property type="entry name" value="Plug_dom"/>
</dbReference>
<evidence type="ECO:0000256" key="8">
    <source>
        <dbReference type="RuleBase" id="RU003357"/>
    </source>
</evidence>
<dbReference type="Pfam" id="PF07715">
    <property type="entry name" value="Plug"/>
    <property type="match status" value="1"/>
</dbReference>
<reference evidence="12 13" key="1">
    <citation type="submission" date="2019-12" db="EMBL/GenBank/DDBJ databases">
        <title>Genomic-based taxomic classification of the family Erythrobacteraceae.</title>
        <authorList>
            <person name="Xu L."/>
        </authorList>
    </citation>
    <scope>NUCLEOTIDE SEQUENCE [LARGE SCALE GENOMIC DNA]</scope>
    <source>
        <strain evidence="12 13">RC4-10-4</strain>
    </source>
</reference>
<protein>
    <submittedName>
        <fullName evidence="12">TonB-dependent receptor</fullName>
    </submittedName>
</protein>
<dbReference type="InterPro" id="IPR037066">
    <property type="entry name" value="Plug_dom_sf"/>
</dbReference>
<dbReference type="GO" id="GO:0015344">
    <property type="term" value="F:siderophore uptake transmembrane transporter activity"/>
    <property type="evidence" value="ECO:0007669"/>
    <property type="project" value="TreeGrafter"/>
</dbReference>
<evidence type="ECO:0000256" key="5">
    <source>
        <dbReference type="ARBA" id="ARBA00023077"/>
    </source>
</evidence>
<dbReference type="SUPFAM" id="SSF56935">
    <property type="entry name" value="Porins"/>
    <property type="match status" value="1"/>
</dbReference>
<keyword evidence="3" id="KW-1134">Transmembrane beta strand</keyword>
<dbReference type="InterPro" id="IPR039426">
    <property type="entry name" value="TonB-dep_rcpt-like"/>
</dbReference>
<feature type="domain" description="TonB-dependent receptor plug" evidence="11">
    <location>
        <begin position="66"/>
        <end position="168"/>
    </location>
</feature>
<sequence length="687" mass="74516">MTHPASGFALLFGIAISLAPAISARAQVDEAGDDPDATGSTTQEIYVFGRGEERIGNAGAASEGGIAGADISLRPLLRPGELLESTPGLIATQHSGGGKANQFFLRGFNLDHGTDYSVYLDDVPLNFRTHGHGQGYLDVNGLIPESVARVDYRKGPYRADAGDFSFVGSSAVATVDRLDPFVTVEAGSFDYYRVAGGGSVRVAGGDLLLIGQARLNNGPWELPEDFEGYSTLAKFTLPLGTGDLSVSYNYYNATWAPTEQIPDRVVGTPLCADRYCSLDVTLRGDSERGIFTVNFLSDDWRITAFAQHYDWSLLSNFTFFLEDPANGDQIRQYDSLWTYGGRLEHTARLSSSMTLRVGAEARYDDIARVGLDETIAGATERTVGAFAVEEASLGLYAEAVWRPIERLMVIAGIRADWYDFETRALEGAASWSGSVSDDALGPKIGLNYEIADGFAVYANRGEGFHSNDARGVTSPIDPAPGLVEGDFEELGFRVERGGLILTGVYWWSSIESELIYVGDSGAVEPSNPGERHGYELTAFYRPLDWLAIDAVWTGTTSRFTGLPKGENFVPGALESSGELGAIAAFADWNAAVRLRYLGPHALLEDNSVRGEATTLVNARIAWTPQNLQSNEGWEFHLELLNAMNSDGNDIDYFYETRLPGEPLGGVAGTNSRIVEPRQLRIGLTRRF</sequence>
<organism evidence="12 13">
    <name type="scientific">Aurantiacibacter arachoides</name>
    <dbReference type="NCBI Taxonomy" id="1850444"/>
    <lineage>
        <taxon>Bacteria</taxon>
        <taxon>Pseudomonadati</taxon>
        <taxon>Pseudomonadota</taxon>
        <taxon>Alphaproteobacteria</taxon>
        <taxon>Sphingomonadales</taxon>
        <taxon>Erythrobacteraceae</taxon>
        <taxon>Aurantiacibacter</taxon>
    </lineage>
</organism>
<dbReference type="InterPro" id="IPR036942">
    <property type="entry name" value="Beta-barrel_TonB_sf"/>
</dbReference>
<comment type="caution">
    <text evidence="12">The sequence shown here is derived from an EMBL/GenBank/DDBJ whole genome shotgun (WGS) entry which is preliminary data.</text>
</comment>
<keyword evidence="2" id="KW-0813">Transport</keyword>
<feature type="chain" id="PRO_5032412743" evidence="9">
    <location>
        <begin position="27"/>
        <end position="687"/>
    </location>
</feature>
<evidence type="ECO:0000259" key="10">
    <source>
        <dbReference type="Pfam" id="PF00593"/>
    </source>
</evidence>
<dbReference type="EMBL" id="WTYH01000001">
    <property type="protein sequence ID" value="MXO93868.1"/>
    <property type="molecule type" value="Genomic_DNA"/>
</dbReference>
<dbReference type="OrthoDB" id="99480at2"/>
<evidence type="ECO:0000256" key="4">
    <source>
        <dbReference type="ARBA" id="ARBA00022692"/>
    </source>
</evidence>
<keyword evidence="7" id="KW-0998">Cell outer membrane</keyword>
<keyword evidence="9" id="KW-0732">Signal</keyword>
<feature type="domain" description="TonB-dependent receptor-like beta-barrel" evidence="10">
    <location>
        <begin position="241"/>
        <end position="638"/>
    </location>
</feature>
<feature type="signal peptide" evidence="9">
    <location>
        <begin position="1"/>
        <end position="26"/>
    </location>
</feature>
<evidence type="ECO:0000256" key="3">
    <source>
        <dbReference type="ARBA" id="ARBA00022452"/>
    </source>
</evidence>
<dbReference type="Gene3D" id="2.170.130.10">
    <property type="entry name" value="TonB-dependent receptor, plug domain"/>
    <property type="match status" value="1"/>
</dbReference>